<dbReference type="Proteomes" id="UP001190700">
    <property type="component" value="Unassembled WGS sequence"/>
</dbReference>
<sequence length="234" mass="25918">MNLHSGEMGTPLHNDGIRVGYSQFKSRSSRARWYPRMNKGVWMHSTPHGLKLSEHSRQTKSTDGTVHRVKRGDSLVKIAAQYRTTVKVLHELNPQIADLDTLPHKYMLYVQPQRQPPAPAPAPAPSPAFNPALWMAMGGLVLAAGTAFFLSPKEARHAEPKEPQLEERSGVLYKQTTASNKGGGRRILLNDGKRCGQAELLLNLAQERYDAGLLDMSLAPERYDAGLLDMSLAE</sequence>
<dbReference type="EMBL" id="LGRX02008693">
    <property type="protein sequence ID" value="KAK3272967.1"/>
    <property type="molecule type" value="Genomic_DNA"/>
</dbReference>
<protein>
    <recommendedName>
        <fullName evidence="1">LysM domain-containing protein</fullName>
    </recommendedName>
</protein>
<dbReference type="AlphaFoldDB" id="A0AAE0G7T4"/>
<evidence type="ECO:0000259" key="1">
    <source>
        <dbReference type="PROSITE" id="PS51782"/>
    </source>
</evidence>
<dbReference type="PROSITE" id="PS51782">
    <property type="entry name" value="LYSM"/>
    <property type="match status" value="1"/>
</dbReference>
<feature type="non-terminal residue" evidence="2">
    <location>
        <position position="234"/>
    </location>
</feature>
<dbReference type="InterPro" id="IPR018392">
    <property type="entry name" value="LysM"/>
</dbReference>
<dbReference type="CDD" id="cd00118">
    <property type="entry name" value="LysM"/>
    <property type="match status" value="1"/>
</dbReference>
<dbReference type="Gene3D" id="3.10.350.10">
    <property type="entry name" value="LysM domain"/>
    <property type="match status" value="1"/>
</dbReference>
<name>A0AAE0G7T4_9CHLO</name>
<keyword evidence="3" id="KW-1185">Reference proteome</keyword>
<reference evidence="2 3" key="1">
    <citation type="journal article" date="2015" name="Genome Biol. Evol.">
        <title>Comparative Genomics of a Bacterivorous Green Alga Reveals Evolutionary Causalities and Consequences of Phago-Mixotrophic Mode of Nutrition.</title>
        <authorList>
            <person name="Burns J.A."/>
            <person name="Paasch A."/>
            <person name="Narechania A."/>
            <person name="Kim E."/>
        </authorList>
    </citation>
    <scope>NUCLEOTIDE SEQUENCE [LARGE SCALE GENOMIC DNA]</scope>
    <source>
        <strain evidence="2 3">PLY_AMNH</strain>
    </source>
</reference>
<organism evidence="2 3">
    <name type="scientific">Cymbomonas tetramitiformis</name>
    <dbReference type="NCBI Taxonomy" id="36881"/>
    <lineage>
        <taxon>Eukaryota</taxon>
        <taxon>Viridiplantae</taxon>
        <taxon>Chlorophyta</taxon>
        <taxon>Pyramimonadophyceae</taxon>
        <taxon>Pyramimonadales</taxon>
        <taxon>Pyramimonadaceae</taxon>
        <taxon>Cymbomonas</taxon>
    </lineage>
</organism>
<gene>
    <name evidence="2" type="ORF">CYMTET_18768</name>
</gene>
<dbReference type="SUPFAM" id="SSF54106">
    <property type="entry name" value="LysM domain"/>
    <property type="match status" value="1"/>
</dbReference>
<evidence type="ECO:0000313" key="3">
    <source>
        <dbReference type="Proteomes" id="UP001190700"/>
    </source>
</evidence>
<accession>A0AAE0G7T4</accession>
<dbReference type="Pfam" id="PF01476">
    <property type="entry name" value="LysM"/>
    <property type="match status" value="1"/>
</dbReference>
<dbReference type="SMART" id="SM00257">
    <property type="entry name" value="LysM"/>
    <property type="match status" value="1"/>
</dbReference>
<evidence type="ECO:0000313" key="2">
    <source>
        <dbReference type="EMBL" id="KAK3272967.1"/>
    </source>
</evidence>
<comment type="caution">
    <text evidence="2">The sequence shown here is derived from an EMBL/GenBank/DDBJ whole genome shotgun (WGS) entry which is preliminary data.</text>
</comment>
<feature type="domain" description="LysM" evidence="1">
    <location>
        <begin position="65"/>
        <end position="110"/>
    </location>
</feature>
<proteinExistence type="predicted"/>
<dbReference type="InterPro" id="IPR036779">
    <property type="entry name" value="LysM_dom_sf"/>
</dbReference>